<evidence type="ECO:0000256" key="2">
    <source>
        <dbReference type="SAM" id="Phobius"/>
    </source>
</evidence>
<keyword evidence="5" id="KW-1185">Reference proteome</keyword>
<dbReference type="Proteomes" id="UP000436468">
    <property type="component" value="Unassembled WGS sequence"/>
</dbReference>
<keyword evidence="2" id="KW-0472">Membrane</keyword>
<feature type="domain" description="Multidrug resistance protein MdtA-like barrel-sandwich hybrid" evidence="3">
    <location>
        <begin position="136"/>
        <end position="364"/>
    </location>
</feature>
<dbReference type="Gene3D" id="2.40.30.170">
    <property type="match status" value="1"/>
</dbReference>
<accession>A0A844SMS7</accession>
<evidence type="ECO:0000313" key="4">
    <source>
        <dbReference type="EMBL" id="MVT67297.1"/>
    </source>
</evidence>
<reference evidence="4 5" key="1">
    <citation type="submission" date="2019-12" db="EMBL/GenBank/DDBJ databases">
        <title>Draft genome sequences Bradyrhizobium cajani AMBPC1010, Bradyrhizobium pachyrhizi AMBPC1040 and Bradyrhizobium yuanmingense ALSPC3051, three plant growth promoting strains isolated from nodules of Cajanus cajan L. in Dominican Republic.</title>
        <authorList>
            <person name="Flores-Felix J.D."/>
            <person name="Araujo J."/>
            <person name="Diaz-Alcantara C."/>
            <person name="Gonzalez-Andres F."/>
            <person name="Velazquez E."/>
        </authorList>
    </citation>
    <scope>NUCLEOTIDE SEQUENCE [LARGE SCALE GENOMIC DNA]</scope>
    <source>
        <strain evidence="4 5">1040</strain>
    </source>
</reference>
<keyword evidence="2" id="KW-0812">Transmembrane</keyword>
<dbReference type="Gene3D" id="2.40.50.100">
    <property type="match status" value="1"/>
</dbReference>
<gene>
    <name evidence="4" type="ORF">GPL21_19540</name>
</gene>
<dbReference type="AlphaFoldDB" id="A0A844SMS7"/>
<dbReference type="EMBL" id="WQNF01000012">
    <property type="protein sequence ID" value="MVT67297.1"/>
    <property type="molecule type" value="Genomic_DNA"/>
</dbReference>
<feature type="transmembrane region" description="Helical" evidence="2">
    <location>
        <begin position="99"/>
        <end position="119"/>
    </location>
</feature>
<keyword evidence="1" id="KW-0175">Coiled coil</keyword>
<evidence type="ECO:0000256" key="1">
    <source>
        <dbReference type="SAM" id="Coils"/>
    </source>
</evidence>
<evidence type="ECO:0000313" key="5">
    <source>
        <dbReference type="Proteomes" id="UP000436468"/>
    </source>
</evidence>
<feature type="transmembrane region" description="Helical" evidence="2">
    <location>
        <begin position="71"/>
        <end position="92"/>
    </location>
</feature>
<dbReference type="PANTHER" id="PTHR30386">
    <property type="entry name" value="MEMBRANE FUSION SUBUNIT OF EMRAB-TOLC MULTIDRUG EFFLUX PUMP"/>
    <property type="match status" value="1"/>
</dbReference>
<dbReference type="Gene3D" id="1.10.287.470">
    <property type="entry name" value="Helix hairpin bin"/>
    <property type="match status" value="1"/>
</dbReference>
<proteinExistence type="predicted"/>
<dbReference type="Pfam" id="PF25917">
    <property type="entry name" value="BSH_RND"/>
    <property type="match status" value="1"/>
</dbReference>
<dbReference type="InterPro" id="IPR050739">
    <property type="entry name" value="MFP"/>
</dbReference>
<keyword evidence="2" id="KW-1133">Transmembrane helix</keyword>
<dbReference type="InterPro" id="IPR058625">
    <property type="entry name" value="MdtA-like_BSH"/>
</dbReference>
<comment type="caution">
    <text evidence="4">The sequence shown here is derived from an EMBL/GenBank/DDBJ whole genome shotgun (WGS) entry which is preliminary data.</text>
</comment>
<sequence length="505" mass="53178">MGPSPSLCGQRRGLDRYRDRWSAVAACVDLGLHRSIRVRRIKEQSTCRHGRRGPQQGASPIAQAVSRRGHAAMIAFLVIAYCAVVLVLFRVLHLKPRPYLVASLILAGVLMIGGVVVAWTQSAPLTGQVVTTQYVVQLVPYVKGQVTAVHAEANQPMKKGDLLLEIDPAPYQYTVDQLEAQLKVSKANVEQAQAGAQAADANVAKTRDGVTQAQAAIDQAKAAVTNAEAGLNKARASVELAKTQEQIALNIQRADVAAISQLKVAEAKQQRAEADASVQQAAAGITQTQAGEQQAVAALAAAQSTLQQAEAAARQAAFAVVIAQSGVPAVEAQLGEARFNLAQCRMLAPADGYVVNWQVQVGTMLVPMPLAAAGTFVDTSSIAVGAVFPQNWLSNVKPGNETELVLDPYPGRLFTGKVDAVIPASGGGQFTTSGDIPTAARVGSTGAFAVKIIFDDPTVSRKLSIGSGGSAAIYTDVGKPTHIISKVTMRMKKWLLYVLPTVARS</sequence>
<dbReference type="PANTHER" id="PTHR30386:SF18">
    <property type="entry name" value="INNER MEMBRANE PROTEIN YIAV-RELATED"/>
    <property type="match status" value="1"/>
</dbReference>
<evidence type="ECO:0000259" key="3">
    <source>
        <dbReference type="Pfam" id="PF25917"/>
    </source>
</evidence>
<protein>
    <submittedName>
        <fullName evidence="4">Biotin/lipoyl-binding protein</fullName>
    </submittedName>
</protein>
<feature type="coiled-coil region" evidence="1">
    <location>
        <begin position="175"/>
        <end position="237"/>
    </location>
</feature>
<name>A0A844SMS7_9BRAD</name>
<organism evidence="4 5">
    <name type="scientific">Bradyrhizobium pachyrhizi</name>
    <dbReference type="NCBI Taxonomy" id="280333"/>
    <lineage>
        <taxon>Bacteria</taxon>
        <taxon>Pseudomonadati</taxon>
        <taxon>Pseudomonadota</taxon>
        <taxon>Alphaproteobacteria</taxon>
        <taxon>Hyphomicrobiales</taxon>
        <taxon>Nitrobacteraceae</taxon>
        <taxon>Bradyrhizobium</taxon>
    </lineage>
</organism>
<dbReference type="SUPFAM" id="SSF111369">
    <property type="entry name" value="HlyD-like secretion proteins"/>
    <property type="match status" value="2"/>
</dbReference>